<evidence type="ECO:0000313" key="1">
    <source>
        <dbReference type="EMBL" id="KXV00158.1"/>
    </source>
</evidence>
<accession>A0A149QS55</accession>
<name>A0A149QS55_9PROT</name>
<protein>
    <submittedName>
        <fullName evidence="1">Uncharacterized protein</fullName>
    </submittedName>
</protein>
<gene>
    <name evidence="1" type="ORF">AD929_13235</name>
</gene>
<dbReference type="PATRIC" id="fig|442.7.peg.3459"/>
<dbReference type="AlphaFoldDB" id="A0A149QS55"/>
<comment type="caution">
    <text evidence="1">The sequence shown here is derived from an EMBL/GenBank/DDBJ whole genome shotgun (WGS) entry which is preliminary data.</text>
</comment>
<dbReference type="Proteomes" id="UP000075573">
    <property type="component" value="Unassembled WGS sequence"/>
</dbReference>
<evidence type="ECO:0000313" key="2">
    <source>
        <dbReference type="Proteomes" id="UP000075573"/>
    </source>
</evidence>
<sequence length="128" mass="14105">MSTESKFQTALNLMKGYRRRAEDMSDTVTSGVLQTLQEDFEHAGGDEDALRTVISERMSALIATPGIYVLQGREDLAWKSLRAMNYVARVGHMVGADIVPVLSGMVTDSTRRREERIAATASSPVMKP</sequence>
<dbReference type="RefSeq" id="WP_155723270.1">
    <property type="nucleotide sequence ID" value="NZ_LHZB01000118.1"/>
</dbReference>
<proteinExistence type="predicted"/>
<dbReference type="EMBL" id="LHZB01000118">
    <property type="protein sequence ID" value="KXV00158.1"/>
    <property type="molecule type" value="Genomic_DNA"/>
</dbReference>
<reference evidence="1 2" key="1">
    <citation type="submission" date="2015-06" db="EMBL/GenBank/DDBJ databases">
        <title>Improved classification and identification of acetic acid bacteria using matrix-assisted laser desorption/ionization time-of-flight mass spectrometry; Gluconobacter nephelii and Gluconobacter uchimurae are later heterotypic synonyms of Gluconobacter japonicus and Gluconobacter oxydans, respectively.</title>
        <authorList>
            <person name="Li L."/>
            <person name="Cleenwerck I."/>
            <person name="De Vuyst L."/>
            <person name="Vandamme P."/>
        </authorList>
    </citation>
    <scope>NUCLEOTIDE SEQUENCE [LARGE SCALE GENOMIC DNA]</scope>
    <source>
        <strain evidence="1 2">LMG 1764</strain>
    </source>
</reference>
<organism evidence="1 2">
    <name type="scientific">Gluconobacter potus</name>
    <dbReference type="NCBI Taxonomy" id="2724927"/>
    <lineage>
        <taxon>Bacteria</taxon>
        <taxon>Pseudomonadati</taxon>
        <taxon>Pseudomonadota</taxon>
        <taxon>Alphaproteobacteria</taxon>
        <taxon>Acetobacterales</taxon>
        <taxon>Acetobacteraceae</taxon>
        <taxon>Gluconobacter</taxon>
    </lineage>
</organism>